<organism evidence="2 3">
    <name type="scientific">Melanomma pulvis-pyrius CBS 109.77</name>
    <dbReference type="NCBI Taxonomy" id="1314802"/>
    <lineage>
        <taxon>Eukaryota</taxon>
        <taxon>Fungi</taxon>
        <taxon>Dikarya</taxon>
        <taxon>Ascomycota</taxon>
        <taxon>Pezizomycotina</taxon>
        <taxon>Dothideomycetes</taxon>
        <taxon>Pleosporomycetidae</taxon>
        <taxon>Pleosporales</taxon>
        <taxon>Melanommataceae</taxon>
        <taxon>Melanomma</taxon>
    </lineage>
</organism>
<evidence type="ECO:0000256" key="1">
    <source>
        <dbReference type="SAM" id="Phobius"/>
    </source>
</evidence>
<keyword evidence="1" id="KW-0812">Transmembrane</keyword>
<feature type="transmembrane region" description="Helical" evidence="1">
    <location>
        <begin position="559"/>
        <end position="581"/>
    </location>
</feature>
<protein>
    <submittedName>
        <fullName evidence="2">Uncharacterized protein</fullName>
    </submittedName>
</protein>
<keyword evidence="1" id="KW-1133">Transmembrane helix</keyword>
<dbReference type="AlphaFoldDB" id="A0A6A6X1J2"/>
<evidence type="ECO:0000313" key="2">
    <source>
        <dbReference type="EMBL" id="KAF2790202.1"/>
    </source>
</evidence>
<keyword evidence="1" id="KW-0472">Membrane</keyword>
<keyword evidence="3" id="KW-1185">Reference proteome</keyword>
<accession>A0A6A6X1J2</accession>
<dbReference type="Proteomes" id="UP000799757">
    <property type="component" value="Unassembled WGS sequence"/>
</dbReference>
<gene>
    <name evidence="2" type="ORF">K505DRAFT_251716</name>
</gene>
<feature type="transmembrane region" description="Helical" evidence="1">
    <location>
        <begin position="112"/>
        <end position="130"/>
    </location>
</feature>
<feature type="transmembrane region" description="Helical" evidence="1">
    <location>
        <begin position="33"/>
        <end position="53"/>
    </location>
</feature>
<reference evidence="2" key="1">
    <citation type="journal article" date="2020" name="Stud. Mycol.">
        <title>101 Dothideomycetes genomes: a test case for predicting lifestyles and emergence of pathogens.</title>
        <authorList>
            <person name="Haridas S."/>
            <person name="Albert R."/>
            <person name="Binder M."/>
            <person name="Bloem J."/>
            <person name="Labutti K."/>
            <person name="Salamov A."/>
            <person name="Andreopoulos B."/>
            <person name="Baker S."/>
            <person name="Barry K."/>
            <person name="Bills G."/>
            <person name="Bluhm B."/>
            <person name="Cannon C."/>
            <person name="Castanera R."/>
            <person name="Culley D."/>
            <person name="Daum C."/>
            <person name="Ezra D."/>
            <person name="Gonzalez J."/>
            <person name="Henrissat B."/>
            <person name="Kuo A."/>
            <person name="Liang C."/>
            <person name="Lipzen A."/>
            <person name="Lutzoni F."/>
            <person name="Magnuson J."/>
            <person name="Mondo S."/>
            <person name="Nolan M."/>
            <person name="Ohm R."/>
            <person name="Pangilinan J."/>
            <person name="Park H.-J."/>
            <person name="Ramirez L."/>
            <person name="Alfaro M."/>
            <person name="Sun H."/>
            <person name="Tritt A."/>
            <person name="Yoshinaga Y."/>
            <person name="Zwiers L.-H."/>
            <person name="Turgeon B."/>
            <person name="Goodwin S."/>
            <person name="Spatafora J."/>
            <person name="Crous P."/>
            <person name="Grigoriev I."/>
        </authorList>
    </citation>
    <scope>NUCLEOTIDE SEQUENCE</scope>
    <source>
        <strain evidence="2">CBS 109.77</strain>
    </source>
</reference>
<evidence type="ECO:0000313" key="3">
    <source>
        <dbReference type="Proteomes" id="UP000799757"/>
    </source>
</evidence>
<sequence>MWSEGCDVVRCGFWIDWSKGSVNGSTLTLPSQWALIMSGFLALFVKLVGGYLWETICFVIHQTKASLKSHDDIHHQTQLILRNTEHESTFIWKLIKVGLAHKGARLEASRRSFLLVILALVHGLGIWAAGGLSSRFIAGSDEVQTISTTCGWMQEPSFDNVTDKVWDAANALVVMARYRYQKSASYSRSCYGESGRDSTTCRTYLQPSLPYSVNFSSPCPFDEKICNGPAITLDTGFLRSDQHLGINTLPEDSISLRKKLICAPLAGEKYTDGWMPPGNHSYDKSPWKGYKFGRFLENTGPWNYTFALSRAWLATGDQPYNLMWATAFLNYHGDQSTPFDPIPELQSSDSDTIVISLANRILYRTAVSDPWFNAQNCTYAIYDNSTGGNIPNGCASTNALSFLGCQERYQFCTYNQATCTPFTGLYSISSAADLSPSLTATQKAVFQLYWKLAWATQLNFQLGFIGRENLAALDYLWDGGFGFDISATLPADHWHREVRNWMNTTLAAAQLLTLSFARAPEFDVGPGLSTLKYVVPPSSAAEVMLCSKMKARSRQHTSFSVLGLFALLGIGLLLIVVNLMLPKAVAGIQSRMGRGLHKRLEWIESSGFQLQRMAAEGRGIGPWEGRDQDVPRLLGERGFSLTEGSLRGRWSRVGGYEALELQDGDGADMGRLRCASVGSDGMGEGKRRVRVAVGERWEPGDRVGLLDE</sequence>
<dbReference type="EMBL" id="MU002087">
    <property type="protein sequence ID" value="KAF2790202.1"/>
    <property type="molecule type" value="Genomic_DNA"/>
</dbReference>
<proteinExistence type="predicted"/>
<name>A0A6A6X1J2_9PLEO</name>
<dbReference type="OrthoDB" id="3540210at2759"/>